<dbReference type="InterPro" id="IPR036396">
    <property type="entry name" value="Cyt_P450_sf"/>
</dbReference>
<dbReference type="PROSITE" id="PS00086">
    <property type="entry name" value="CYTOCHROME_P450"/>
    <property type="match status" value="1"/>
</dbReference>
<comment type="caution">
    <text evidence="9">The sequence shown here is derived from an EMBL/GenBank/DDBJ whole genome shotgun (WGS) entry which is preliminary data.</text>
</comment>
<keyword evidence="6 8" id="KW-0408">Iron</keyword>
<name>A0ABR3W493_9PEZI</name>
<dbReference type="PRINTS" id="PR00385">
    <property type="entry name" value="P450"/>
</dbReference>
<dbReference type="PANTHER" id="PTHR46206:SF2">
    <property type="entry name" value="CYTOCHROME P450 MONOOXYGENASE AUSG-RELATED"/>
    <property type="match status" value="1"/>
</dbReference>
<keyword evidence="3 8" id="KW-0349">Heme</keyword>
<dbReference type="PANTHER" id="PTHR46206">
    <property type="entry name" value="CYTOCHROME P450"/>
    <property type="match status" value="1"/>
</dbReference>
<sequence length="493" mass="55022">MSSGSLTGKLDLGSGSFVIPSPAEQPLAYVATVFMFFLVIYSTTSQKKAKVPELNPPKSLFKIPGFISADLAQDFVQNSKDLLVAGRAKFPDQPYRLFSYLGDAVMIPPNMINEIRNESSLDFIMSTSDPLSNEAGLVLSAKFGESKTEWRTINPSSDILPIVARLSTRIFMGEELCRNEEWLDASALYAKHAFHAVEILRRYPPALRRWAAPFIPEVKATRAVMAHCRAILAPVVAERAAAKTSAIARGEKPPAYDDSLEWFEKEWGSGYDAAKEQIGLSMVAIHTTSDLLQEVMIRIAQHPELFQVLRNEIVEVLGKDGLKKTALYSLKIMDSVFKEAQRLKPISLLGMMRRATKDLTLSNGLAIPKGERVWVDTIHMSSEATWKNSAEFDPYRFVNLRGTDKEHIAHLVSTSAEHVGFGHGQHSCPGRFFAANELKIMLCHIILKYDWKLPEGQNPNASHWGLSLVPNQELRILIKRREAEELDLVSLAC</sequence>
<dbReference type="CDD" id="cd11041">
    <property type="entry name" value="CYP503A1-like"/>
    <property type="match status" value="1"/>
</dbReference>
<proteinExistence type="inferred from homology"/>
<evidence type="ECO:0000313" key="10">
    <source>
        <dbReference type="Proteomes" id="UP001583177"/>
    </source>
</evidence>
<evidence type="ECO:0000313" key="9">
    <source>
        <dbReference type="EMBL" id="KAL1852804.1"/>
    </source>
</evidence>
<reference evidence="9 10" key="1">
    <citation type="journal article" date="2024" name="IMA Fungus">
        <title>IMA Genome - F19 : A genome assembly and annotation guide to empower mycologists, including annotated draft genome sequences of Ceratocystis pirilliformis, Diaporthe australafricana, Fusarium ophioides, Paecilomyces lecythidis, and Sporothrix stenoceras.</title>
        <authorList>
            <person name="Aylward J."/>
            <person name="Wilson A.M."/>
            <person name="Visagie C.M."/>
            <person name="Spraker J."/>
            <person name="Barnes I."/>
            <person name="Buitendag C."/>
            <person name="Ceriani C."/>
            <person name="Del Mar Angel L."/>
            <person name="du Plessis D."/>
            <person name="Fuchs T."/>
            <person name="Gasser K."/>
            <person name="Kramer D."/>
            <person name="Li W."/>
            <person name="Munsamy K."/>
            <person name="Piso A."/>
            <person name="Price J.L."/>
            <person name="Sonnekus B."/>
            <person name="Thomas C."/>
            <person name="van der Nest A."/>
            <person name="van Dijk A."/>
            <person name="van Heerden A."/>
            <person name="van Vuuren N."/>
            <person name="Yilmaz N."/>
            <person name="Duong T.A."/>
            <person name="van der Merwe N.A."/>
            <person name="Wingfield M.J."/>
            <person name="Wingfield B.D."/>
        </authorList>
    </citation>
    <scope>NUCLEOTIDE SEQUENCE [LARGE SCALE GENOMIC DNA]</scope>
    <source>
        <strain evidence="9 10">CMW 18300</strain>
    </source>
</reference>
<dbReference type="SUPFAM" id="SSF48264">
    <property type="entry name" value="Cytochrome P450"/>
    <property type="match status" value="1"/>
</dbReference>
<protein>
    <recommendedName>
        <fullName evidence="11">Cytochrome P450 monooxygenase</fullName>
    </recommendedName>
</protein>
<evidence type="ECO:0000256" key="1">
    <source>
        <dbReference type="ARBA" id="ARBA00001971"/>
    </source>
</evidence>
<dbReference type="EMBL" id="JAWRVE010000156">
    <property type="protein sequence ID" value="KAL1852804.1"/>
    <property type="molecule type" value="Genomic_DNA"/>
</dbReference>
<dbReference type="Proteomes" id="UP001583177">
    <property type="component" value="Unassembled WGS sequence"/>
</dbReference>
<keyword evidence="4 8" id="KW-0479">Metal-binding</keyword>
<evidence type="ECO:0000256" key="5">
    <source>
        <dbReference type="ARBA" id="ARBA00023002"/>
    </source>
</evidence>
<comment type="cofactor">
    <cofactor evidence="1">
        <name>heme</name>
        <dbReference type="ChEBI" id="CHEBI:30413"/>
    </cofactor>
</comment>
<dbReference type="InterPro" id="IPR001128">
    <property type="entry name" value="Cyt_P450"/>
</dbReference>
<evidence type="ECO:0000256" key="6">
    <source>
        <dbReference type="ARBA" id="ARBA00023004"/>
    </source>
</evidence>
<gene>
    <name evidence="9" type="ORF">Daus18300_012048</name>
</gene>
<evidence type="ECO:0000256" key="2">
    <source>
        <dbReference type="ARBA" id="ARBA00010617"/>
    </source>
</evidence>
<dbReference type="InterPro" id="IPR002401">
    <property type="entry name" value="Cyt_P450_E_grp-I"/>
</dbReference>
<comment type="similarity">
    <text evidence="2 8">Belongs to the cytochrome P450 family.</text>
</comment>
<accession>A0ABR3W493</accession>
<dbReference type="PRINTS" id="PR00463">
    <property type="entry name" value="EP450I"/>
</dbReference>
<evidence type="ECO:0000256" key="7">
    <source>
        <dbReference type="ARBA" id="ARBA00023033"/>
    </source>
</evidence>
<keyword evidence="7 8" id="KW-0503">Monooxygenase</keyword>
<evidence type="ECO:0000256" key="8">
    <source>
        <dbReference type="RuleBase" id="RU000461"/>
    </source>
</evidence>
<dbReference type="Gene3D" id="1.10.630.10">
    <property type="entry name" value="Cytochrome P450"/>
    <property type="match status" value="1"/>
</dbReference>
<organism evidence="9 10">
    <name type="scientific">Diaporthe australafricana</name>
    <dbReference type="NCBI Taxonomy" id="127596"/>
    <lineage>
        <taxon>Eukaryota</taxon>
        <taxon>Fungi</taxon>
        <taxon>Dikarya</taxon>
        <taxon>Ascomycota</taxon>
        <taxon>Pezizomycotina</taxon>
        <taxon>Sordariomycetes</taxon>
        <taxon>Sordariomycetidae</taxon>
        <taxon>Diaporthales</taxon>
        <taxon>Diaporthaceae</taxon>
        <taxon>Diaporthe</taxon>
    </lineage>
</organism>
<evidence type="ECO:0000256" key="4">
    <source>
        <dbReference type="ARBA" id="ARBA00022723"/>
    </source>
</evidence>
<dbReference type="InterPro" id="IPR017972">
    <property type="entry name" value="Cyt_P450_CS"/>
</dbReference>
<evidence type="ECO:0008006" key="11">
    <source>
        <dbReference type="Google" id="ProtNLM"/>
    </source>
</evidence>
<keyword evidence="5 8" id="KW-0560">Oxidoreductase</keyword>
<evidence type="ECO:0000256" key="3">
    <source>
        <dbReference type="ARBA" id="ARBA00022617"/>
    </source>
</evidence>
<keyword evidence="10" id="KW-1185">Reference proteome</keyword>
<dbReference type="Pfam" id="PF00067">
    <property type="entry name" value="p450"/>
    <property type="match status" value="1"/>
</dbReference>